<evidence type="ECO:0000313" key="12">
    <source>
        <dbReference type="EMBL" id="KZV32967.1"/>
    </source>
</evidence>
<dbReference type="PROSITE" id="PS51805">
    <property type="entry name" value="EPHD"/>
    <property type="match status" value="1"/>
</dbReference>
<keyword evidence="4" id="KW-0227">DNA damage</keyword>
<feature type="domain" description="BRCT" evidence="10">
    <location>
        <begin position="775"/>
        <end position="870"/>
    </location>
</feature>
<dbReference type="InterPro" id="IPR036420">
    <property type="entry name" value="BRCT_dom_sf"/>
</dbReference>
<feature type="repeat" description="PPR" evidence="9">
    <location>
        <begin position="45"/>
        <end position="79"/>
    </location>
</feature>
<dbReference type="InterPro" id="IPR001357">
    <property type="entry name" value="BRCT_dom"/>
</dbReference>
<dbReference type="Proteomes" id="UP000250235">
    <property type="component" value="Unassembled WGS sequence"/>
</dbReference>
<evidence type="ECO:0000256" key="7">
    <source>
        <dbReference type="ARBA" id="ARBA00023204"/>
    </source>
</evidence>
<proteinExistence type="predicted"/>
<dbReference type="InterPro" id="IPR002885">
    <property type="entry name" value="PPR_rpt"/>
</dbReference>
<dbReference type="Gene3D" id="1.25.40.10">
    <property type="entry name" value="Tetratricopeptide repeat domain"/>
    <property type="match status" value="2"/>
</dbReference>
<evidence type="ECO:0000256" key="1">
    <source>
        <dbReference type="ARBA" id="ARBA00004123"/>
    </source>
</evidence>
<accession>A0A2Z7BG13</accession>
<evidence type="ECO:0000259" key="10">
    <source>
        <dbReference type="PROSITE" id="PS50172"/>
    </source>
</evidence>
<dbReference type="SMART" id="SM00292">
    <property type="entry name" value="BRCT"/>
    <property type="match status" value="2"/>
</dbReference>
<keyword evidence="7" id="KW-0234">DNA repair</keyword>
<gene>
    <name evidence="12" type="ORF">F511_01478</name>
</gene>
<keyword evidence="3" id="KW-0677">Repeat</keyword>
<dbReference type="Pfam" id="PF13771">
    <property type="entry name" value="zf-HC5HC2H"/>
    <property type="match status" value="1"/>
</dbReference>
<dbReference type="GO" id="GO:0000724">
    <property type="term" value="P:double-strand break repair via homologous recombination"/>
    <property type="evidence" value="ECO:0007669"/>
    <property type="project" value="TreeGrafter"/>
</dbReference>
<dbReference type="InterPro" id="IPR031099">
    <property type="entry name" value="BRCA1-associated"/>
</dbReference>
<dbReference type="InterPro" id="IPR011990">
    <property type="entry name" value="TPR-like_helical_dom_sf"/>
</dbReference>
<dbReference type="AlphaFoldDB" id="A0A2Z7BG13"/>
<dbReference type="NCBIfam" id="TIGR00756">
    <property type="entry name" value="PPR"/>
    <property type="match status" value="1"/>
</dbReference>
<sequence>MRNSQVFPDNYTYVSLFNVCTKLCNFALGSSLHGLIVKTDFTLCDTFLCNVMVDMYGKCGSLESSVSIFNDMVERNVISWTALISALGQHGYANAALEREMKRNGFKPDKVAFLAVFSACRHVGLVREGMALFDEMKSKYHVEPEIDHYLLIVDLLAKHGHLKEAEKLILGMPIPPNALIWRSFLEGCKKQTNIDGLDVAKRSLSNRVERECHHSKRAFKRELCEMVEGVMMKNPPTVCVPKSSQRTAECPSCQQNFTDQEIRPAPYMDNIVAIYKDLDATFRSTLLPMLPAGTIPPISISTSVGQLSKGLGETAPKNKHSVTYSKDVTESTEKIETRGFSKDGACEQFERQFERGLASKADQESQMCRSPVEKNVANFCPVSEELEVNHAPELSPGSSLSDGSDKYAGGCNSDLGSGNGFTEIYVDKSCAGDALAMPFDEVDYGTNPKDTFHERDTKRQKKLHYESSDVVNLSHEYRKDTPSQIDRAAAVSNNLEGKYPEHNSVMSSAVLEADSFRVGSICSFCHSSEITDGSGPMLHYADGKEVARGETTLSKVIPVHSKCIEWAPKVYYVGETIKNLDSELVRAAKLKCSSCGVKGAALGCFAKSCCRSYHVPCAAIIPDCRWDCDDFLMLCPAHKSVKFPSEKSNSRKRNQGETQSLSIHRSIEQSFWAHSRNGPQEWVFCGSALSSDEKSIQWKPNVTHVIAATDEKGACSRTLKVLMAILNGRWVLNVDWLEMCMTANDHIGEEDFEVKLDNHGIRDGPRTGRLRAVNDSPKLFDGLRFYFLGEFVPAYRSDLIALVTDGGGTAWNLERIADPEECCSCLVVYNAQIEPNSALFASDLAKENGGLAIPHTWILESIAEHKLLPYLLC</sequence>
<dbReference type="PROSITE" id="PS51375">
    <property type="entry name" value="PPR"/>
    <property type="match status" value="1"/>
</dbReference>
<dbReference type="GO" id="GO:0004842">
    <property type="term" value="F:ubiquitin-protein transferase activity"/>
    <property type="evidence" value="ECO:0007669"/>
    <property type="project" value="TreeGrafter"/>
</dbReference>
<dbReference type="Gene3D" id="3.30.40.10">
    <property type="entry name" value="Zinc/RING finger domain, C3HC4 (zinc finger)"/>
    <property type="match status" value="1"/>
</dbReference>
<dbReference type="GO" id="GO:0099402">
    <property type="term" value="P:plant organ development"/>
    <property type="evidence" value="ECO:0007669"/>
    <property type="project" value="UniProtKB-ARBA"/>
</dbReference>
<dbReference type="GO" id="GO:0008270">
    <property type="term" value="F:zinc ion binding"/>
    <property type="evidence" value="ECO:0007669"/>
    <property type="project" value="UniProtKB-KW"/>
</dbReference>
<dbReference type="EMBL" id="KV006337">
    <property type="protein sequence ID" value="KZV32967.1"/>
    <property type="molecule type" value="Genomic_DNA"/>
</dbReference>
<dbReference type="Gene3D" id="3.40.50.10190">
    <property type="entry name" value="BRCT domain"/>
    <property type="match status" value="2"/>
</dbReference>
<dbReference type="GO" id="GO:0005634">
    <property type="term" value="C:nucleus"/>
    <property type="evidence" value="ECO:0007669"/>
    <property type="project" value="UniProtKB-SubCell"/>
</dbReference>
<dbReference type="PROSITE" id="PS50172">
    <property type="entry name" value="BRCT"/>
    <property type="match status" value="2"/>
</dbReference>
<dbReference type="FunFam" id="3.40.50.10190:FF:000006">
    <property type="entry name" value="Breast cancer type 1 susceptibility protein homolog"/>
    <property type="match status" value="1"/>
</dbReference>
<dbReference type="InterPro" id="IPR013083">
    <property type="entry name" value="Znf_RING/FYVE/PHD"/>
</dbReference>
<evidence type="ECO:0000256" key="6">
    <source>
        <dbReference type="ARBA" id="ARBA00022833"/>
    </source>
</evidence>
<organism evidence="12 13">
    <name type="scientific">Dorcoceras hygrometricum</name>
    <dbReference type="NCBI Taxonomy" id="472368"/>
    <lineage>
        <taxon>Eukaryota</taxon>
        <taxon>Viridiplantae</taxon>
        <taxon>Streptophyta</taxon>
        <taxon>Embryophyta</taxon>
        <taxon>Tracheophyta</taxon>
        <taxon>Spermatophyta</taxon>
        <taxon>Magnoliopsida</taxon>
        <taxon>eudicotyledons</taxon>
        <taxon>Gunneridae</taxon>
        <taxon>Pentapetalae</taxon>
        <taxon>asterids</taxon>
        <taxon>lamiids</taxon>
        <taxon>Lamiales</taxon>
        <taxon>Gesneriaceae</taxon>
        <taxon>Didymocarpoideae</taxon>
        <taxon>Trichosporeae</taxon>
        <taxon>Loxocarpinae</taxon>
        <taxon>Dorcoceras</taxon>
    </lineage>
</organism>
<evidence type="ECO:0000259" key="11">
    <source>
        <dbReference type="PROSITE" id="PS51805"/>
    </source>
</evidence>
<dbReference type="OrthoDB" id="2384350at2759"/>
<keyword evidence="13" id="KW-1185">Reference proteome</keyword>
<dbReference type="Pfam" id="PF01535">
    <property type="entry name" value="PPR"/>
    <property type="match status" value="1"/>
</dbReference>
<dbReference type="PANTHER" id="PTHR13763">
    <property type="entry name" value="BREAST CANCER TYPE 1 SUSCEPTIBILITY PROTEIN BRCA1"/>
    <property type="match status" value="1"/>
</dbReference>
<evidence type="ECO:0000256" key="8">
    <source>
        <dbReference type="ARBA" id="ARBA00023242"/>
    </source>
</evidence>
<reference evidence="12 13" key="1">
    <citation type="journal article" date="2015" name="Proc. Natl. Acad. Sci. U.S.A.">
        <title>The resurrection genome of Boea hygrometrica: A blueprint for survival of dehydration.</title>
        <authorList>
            <person name="Xiao L."/>
            <person name="Yang G."/>
            <person name="Zhang L."/>
            <person name="Yang X."/>
            <person name="Zhao S."/>
            <person name="Ji Z."/>
            <person name="Zhou Q."/>
            <person name="Hu M."/>
            <person name="Wang Y."/>
            <person name="Chen M."/>
            <person name="Xu Y."/>
            <person name="Jin H."/>
            <person name="Xiao X."/>
            <person name="Hu G."/>
            <person name="Bao F."/>
            <person name="Hu Y."/>
            <person name="Wan P."/>
            <person name="Li L."/>
            <person name="Deng X."/>
            <person name="Kuang T."/>
            <person name="Xiang C."/>
            <person name="Zhu J.K."/>
            <person name="Oliver M.J."/>
            <person name="He Y."/>
        </authorList>
    </citation>
    <scope>NUCLEOTIDE SEQUENCE [LARGE SCALE GENOMIC DNA]</scope>
    <source>
        <strain evidence="13">cv. XS01</strain>
    </source>
</reference>
<evidence type="ECO:0000256" key="9">
    <source>
        <dbReference type="PROSITE-ProRule" id="PRU00708"/>
    </source>
</evidence>
<dbReference type="Pfam" id="PF13812">
    <property type="entry name" value="PPR_3"/>
    <property type="match status" value="1"/>
</dbReference>
<dbReference type="InterPro" id="IPR034732">
    <property type="entry name" value="EPHD"/>
</dbReference>
<feature type="domain" description="PHD-type" evidence="11">
    <location>
        <begin position="519"/>
        <end position="639"/>
    </location>
</feature>
<keyword evidence="8" id="KW-0539">Nucleus</keyword>
<evidence type="ECO:0000256" key="4">
    <source>
        <dbReference type="ARBA" id="ARBA00022763"/>
    </source>
</evidence>
<name>A0A2Z7BG13_9LAMI</name>
<evidence type="ECO:0000256" key="3">
    <source>
        <dbReference type="ARBA" id="ARBA00022737"/>
    </source>
</evidence>
<keyword evidence="2" id="KW-0479">Metal-binding</keyword>
<dbReference type="GO" id="GO:0045944">
    <property type="term" value="P:positive regulation of transcription by RNA polymerase II"/>
    <property type="evidence" value="ECO:0007669"/>
    <property type="project" value="TreeGrafter"/>
</dbReference>
<dbReference type="PANTHER" id="PTHR13763:SF9">
    <property type="entry name" value="BRCA1-ASSOCIATED RING DOMAIN PROTEIN 1"/>
    <property type="match status" value="1"/>
</dbReference>
<evidence type="ECO:0000256" key="5">
    <source>
        <dbReference type="ARBA" id="ARBA00022771"/>
    </source>
</evidence>
<protein>
    <submittedName>
        <fullName evidence="12">Protein BREAST CANCER SUSCEPTIBILITY 1</fullName>
    </submittedName>
</protein>
<keyword evidence="6" id="KW-0862">Zinc</keyword>
<comment type="subcellular location">
    <subcellularLocation>
        <location evidence="1">Nucleus</location>
    </subcellularLocation>
</comment>
<dbReference type="FunFam" id="1.25.40.10:FF:000158">
    <property type="entry name" value="pentatricopeptide repeat-containing protein At2g33680"/>
    <property type="match status" value="1"/>
</dbReference>
<keyword evidence="5" id="KW-0863">Zinc-finger</keyword>
<evidence type="ECO:0000256" key="2">
    <source>
        <dbReference type="ARBA" id="ARBA00022723"/>
    </source>
</evidence>
<dbReference type="SUPFAM" id="SSF52113">
    <property type="entry name" value="BRCT domain"/>
    <property type="match status" value="2"/>
</dbReference>
<feature type="domain" description="BRCT" evidence="10">
    <location>
        <begin position="686"/>
        <end position="754"/>
    </location>
</feature>
<evidence type="ECO:0000313" key="13">
    <source>
        <dbReference type="Proteomes" id="UP000250235"/>
    </source>
</evidence>